<proteinExistence type="predicted"/>
<sequence>MTEEREQEVIQLVFGDHDGKRHTLVIRNFDANISRERILAAMDHIIHSRVVQSNLVNFYETRITARRVVTATTILVPEDPDENN</sequence>
<dbReference type="EMBL" id="JBHTOC010000011">
    <property type="protein sequence ID" value="MFD1430233.1"/>
    <property type="molecule type" value="Genomic_DNA"/>
</dbReference>
<keyword evidence="2" id="KW-1185">Reference proteome</keyword>
<accession>A0ABW4CKD6</accession>
<gene>
    <name evidence="1" type="ORF">ACFQ4P_08240</name>
</gene>
<dbReference type="Proteomes" id="UP001597196">
    <property type="component" value="Unassembled WGS sequence"/>
</dbReference>
<name>A0ABW4CKD6_9LACO</name>
<comment type="caution">
    <text evidence="1">The sequence shown here is derived from an EMBL/GenBank/DDBJ whole genome shotgun (WGS) entry which is preliminary data.</text>
</comment>
<reference evidence="2" key="1">
    <citation type="journal article" date="2019" name="Int. J. Syst. Evol. Microbiol.">
        <title>The Global Catalogue of Microorganisms (GCM) 10K type strain sequencing project: providing services to taxonomists for standard genome sequencing and annotation.</title>
        <authorList>
            <consortium name="The Broad Institute Genomics Platform"/>
            <consortium name="The Broad Institute Genome Sequencing Center for Infectious Disease"/>
            <person name="Wu L."/>
            <person name="Ma J."/>
        </authorList>
    </citation>
    <scope>NUCLEOTIDE SEQUENCE [LARGE SCALE GENOMIC DNA]</scope>
    <source>
        <strain evidence="2">CCM 8980</strain>
    </source>
</reference>
<dbReference type="RefSeq" id="WP_203626557.1">
    <property type="nucleotide sequence ID" value="NZ_BOLQ01000006.1"/>
</dbReference>
<organism evidence="1 2">
    <name type="scientific">Lacticaseibacillus mingshuiensis</name>
    <dbReference type="NCBI Taxonomy" id="2799574"/>
    <lineage>
        <taxon>Bacteria</taxon>
        <taxon>Bacillati</taxon>
        <taxon>Bacillota</taxon>
        <taxon>Bacilli</taxon>
        <taxon>Lactobacillales</taxon>
        <taxon>Lactobacillaceae</taxon>
        <taxon>Lacticaseibacillus</taxon>
    </lineage>
</organism>
<dbReference type="Pfam" id="PF11148">
    <property type="entry name" value="DUF2922"/>
    <property type="match status" value="1"/>
</dbReference>
<evidence type="ECO:0000313" key="1">
    <source>
        <dbReference type="EMBL" id="MFD1430233.1"/>
    </source>
</evidence>
<dbReference type="InterPro" id="IPR021321">
    <property type="entry name" value="DUF2922"/>
</dbReference>
<evidence type="ECO:0000313" key="2">
    <source>
        <dbReference type="Proteomes" id="UP001597196"/>
    </source>
</evidence>
<protein>
    <submittedName>
        <fullName evidence="1">DUF2922 family protein</fullName>
    </submittedName>
</protein>